<dbReference type="Proteomes" id="UP001432059">
    <property type="component" value="Chromosome"/>
</dbReference>
<evidence type="ECO:0000256" key="9">
    <source>
        <dbReference type="ARBA" id="ARBA00022909"/>
    </source>
</evidence>
<keyword evidence="8" id="KW-0067">ATP-binding</keyword>
<evidence type="ECO:0000259" key="13">
    <source>
        <dbReference type="Pfam" id="PF01288"/>
    </source>
</evidence>
<evidence type="ECO:0000313" key="15">
    <source>
        <dbReference type="Proteomes" id="UP001432059"/>
    </source>
</evidence>
<keyword evidence="7" id="KW-0418">Kinase</keyword>
<dbReference type="EMBL" id="CP136426">
    <property type="protein sequence ID" value="WOC52685.1"/>
    <property type="molecule type" value="Genomic_DNA"/>
</dbReference>
<evidence type="ECO:0000256" key="1">
    <source>
        <dbReference type="ARBA" id="ARBA00005051"/>
    </source>
</evidence>
<dbReference type="PANTHER" id="PTHR43071">
    <property type="entry name" value="2-AMINO-4-HYDROXY-6-HYDROXYMETHYLDIHYDROPTERIDINE PYROPHOSPHOKINASE"/>
    <property type="match status" value="1"/>
</dbReference>
<dbReference type="AlphaFoldDB" id="A0AAU0F7B1"/>
<gene>
    <name evidence="14" type="primary">folK</name>
    <name evidence="14" type="ORF">BPO_2038</name>
</gene>
<keyword evidence="5" id="KW-0808">Transferase</keyword>
<dbReference type="NCBIfam" id="TIGR01498">
    <property type="entry name" value="folK"/>
    <property type="match status" value="1"/>
</dbReference>
<dbReference type="GO" id="GO:0046656">
    <property type="term" value="P:folic acid biosynthetic process"/>
    <property type="evidence" value="ECO:0007669"/>
    <property type="project" value="UniProtKB-KW"/>
</dbReference>
<protein>
    <recommendedName>
        <fullName evidence="4">2-amino-4-hydroxy-6-hydroxymethyldihydropteridine pyrophosphokinase</fullName>
        <ecNumber evidence="3">2.7.6.3</ecNumber>
    </recommendedName>
    <alternativeName>
        <fullName evidence="11">6-hydroxymethyl-7,8-dihydropterin pyrophosphokinase</fullName>
    </alternativeName>
    <alternativeName>
        <fullName evidence="12">7,8-dihydro-6-hydroxymethylpterin-pyrophosphokinase</fullName>
    </alternativeName>
</protein>
<comment type="function">
    <text evidence="10">Catalyzes the transfer of pyrophosphate from adenosine triphosphate (ATP) to 6-hydroxymethyl-7,8-dihydropterin, an enzymatic step in folate biosynthesis pathway.</text>
</comment>
<dbReference type="GO" id="GO:0003848">
    <property type="term" value="F:2-amino-4-hydroxy-6-hydroxymethyldihydropteridine diphosphokinase activity"/>
    <property type="evidence" value="ECO:0007669"/>
    <property type="project" value="UniProtKB-EC"/>
</dbReference>
<sequence>MSHNEVILLLGSNLGDAKKNIEDAVKRLEENVGEVLIKSKFLVTKPVEFASINNFINFAVQIRTKLSPTKLLNIIKKIEYEMGRVQDSKAIGGYQDRIIDIDIVEFSNLVFCSERLQIPHIKHKYERDFSQELINEVYLKKHKL</sequence>
<evidence type="ECO:0000256" key="11">
    <source>
        <dbReference type="ARBA" id="ARBA00029766"/>
    </source>
</evidence>
<organism evidence="14 15">
    <name type="scientific">Bergeyella porcorum</name>
    <dbReference type="NCBI Taxonomy" id="1735111"/>
    <lineage>
        <taxon>Bacteria</taxon>
        <taxon>Pseudomonadati</taxon>
        <taxon>Bacteroidota</taxon>
        <taxon>Flavobacteriia</taxon>
        <taxon>Flavobacteriales</taxon>
        <taxon>Weeksellaceae</taxon>
        <taxon>Bergeyella</taxon>
    </lineage>
</organism>
<dbReference type="SUPFAM" id="SSF55083">
    <property type="entry name" value="6-hydroxymethyl-7,8-dihydropterin pyrophosphokinase, HPPK"/>
    <property type="match status" value="1"/>
</dbReference>
<evidence type="ECO:0000256" key="12">
    <source>
        <dbReference type="ARBA" id="ARBA00033413"/>
    </source>
</evidence>
<feature type="domain" description="7,8-dihydro-6-hydroxymethylpterin-pyrophosphokinase" evidence="13">
    <location>
        <begin position="8"/>
        <end position="134"/>
    </location>
</feature>
<comment type="pathway">
    <text evidence="1">Cofactor biosynthesis; tetrahydrofolate biosynthesis; 2-amino-4-hydroxy-6-hydroxymethyl-7,8-dihydropteridine diphosphate from 7,8-dihydroneopterin triphosphate: step 4/4.</text>
</comment>
<keyword evidence="6" id="KW-0547">Nucleotide-binding</keyword>
<reference evidence="14" key="1">
    <citation type="submission" date="2023-10" db="EMBL/GenBank/DDBJ databases">
        <title>Characterization and whole genome sequencing of a novel strain of Bergeyella porcorum QD2021 isolated from pig.</title>
        <authorList>
            <person name="Liu G."/>
            <person name="Chen C."/>
            <person name="Han X."/>
        </authorList>
    </citation>
    <scope>NUCLEOTIDE SEQUENCE</scope>
    <source>
        <strain evidence="14">QD2021</strain>
    </source>
</reference>
<evidence type="ECO:0000256" key="2">
    <source>
        <dbReference type="ARBA" id="ARBA00005810"/>
    </source>
</evidence>
<keyword evidence="9" id="KW-0289">Folate biosynthesis</keyword>
<dbReference type="GO" id="GO:0016301">
    <property type="term" value="F:kinase activity"/>
    <property type="evidence" value="ECO:0007669"/>
    <property type="project" value="UniProtKB-KW"/>
</dbReference>
<evidence type="ECO:0000256" key="6">
    <source>
        <dbReference type="ARBA" id="ARBA00022741"/>
    </source>
</evidence>
<name>A0AAU0F7B1_9FLAO</name>
<dbReference type="GO" id="GO:0005524">
    <property type="term" value="F:ATP binding"/>
    <property type="evidence" value="ECO:0007669"/>
    <property type="project" value="UniProtKB-KW"/>
</dbReference>
<dbReference type="Gene3D" id="3.30.70.560">
    <property type="entry name" value="7,8-Dihydro-6-hydroxymethylpterin-pyrophosphokinase HPPK"/>
    <property type="match status" value="1"/>
</dbReference>
<evidence type="ECO:0000256" key="3">
    <source>
        <dbReference type="ARBA" id="ARBA00013253"/>
    </source>
</evidence>
<proteinExistence type="inferred from homology"/>
<dbReference type="InterPro" id="IPR000550">
    <property type="entry name" value="Hppk"/>
</dbReference>
<accession>A0AAU0F7B1</accession>
<dbReference type="Pfam" id="PF01288">
    <property type="entry name" value="HPPK"/>
    <property type="match status" value="1"/>
</dbReference>
<dbReference type="KEGG" id="bpor:BPO_2038"/>
<evidence type="ECO:0000256" key="7">
    <source>
        <dbReference type="ARBA" id="ARBA00022777"/>
    </source>
</evidence>
<keyword evidence="15" id="KW-1185">Reference proteome</keyword>
<evidence type="ECO:0000256" key="4">
    <source>
        <dbReference type="ARBA" id="ARBA00016218"/>
    </source>
</evidence>
<dbReference type="InterPro" id="IPR035907">
    <property type="entry name" value="Hppk_sf"/>
</dbReference>
<evidence type="ECO:0000313" key="14">
    <source>
        <dbReference type="EMBL" id="WOC52685.1"/>
    </source>
</evidence>
<dbReference type="EC" id="2.7.6.3" evidence="3"/>
<comment type="similarity">
    <text evidence="2">Belongs to the HPPK family.</text>
</comment>
<dbReference type="PANTHER" id="PTHR43071:SF1">
    <property type="entry name" value="2-AMINO-4-HYDROXY-6-HYDROXYMETHYLDIHYDROPTERIDINE PYROPHOSPHOKINASE"/>
    <property type="match status" value="1"/>
</dbReference>
<evidence type="ECO:0000256" key="10">
    <source>
        <dbReference type="ARBA" id="ARBA00029409"/>
    </source>
</evidence>
<evidence type="ECO:0000256" key="8">
    <source>
        <dbReference type="ARBA" id="ARBA00022840"/>
    </source>
</evidence>
<dbReference type="CDD" id="cd00483">
    <property type="entry name" value="HPPK"/>
    <property type="match status" value="1"/>
</dbReference>
<evidence type="ECO:0000256" key="5">
    <source>
        <dbReference type="ARBA" id="ARBA00022679"/>
    </source>
</evidence>